<dbReference type="Proteomes" id="UP001317259">
    <property type="component" value="Unassembled WGS sequence"/>
</dbReference>
<name>A0ABT0GCT5_9ACTN</name>
<reference evidence="1 2" key="1">
    <citation type="submission" date="2022-04" db="EMBL/GenBank/DDBJ databases">
        <title>Genome draft of Actinomadura sp. ATCC 31491.</title>
        <authorList>
            <person name="Shi X."/>
            <person name="Du Y."/>
        </authorList>
    </citation>
    <scope>NUCLEOTIDE SEQUENCE [LARGE SCALE GENOMIC DNA]</scope>
    <source>
        <strain evidence="1 2">ATCC 31491</strain>
    </source>
</reference>
<protein>
    <submittedName>
        <fullName evidence="1">Saccharopine dehydrogenase</fullName>
    </submittedName>
</protein>
<keyword evidence="2" id="KW-1185">Reference proteome</keyword>
<gene>
    <name evidence="1" type="ORF">MF672_050240</name>
</gene>
<dbReference type="RefSeq" id="WP_242377612.1">
    <property type="nucleotide sequence ID" value="NZ_JAKRKC020000003.1"/>
</dbReference>
<organism evidence="1 2">
    <name type="scientific">Actinomadura luzonensis</name>
    <dbReference type="NCBI Taxonomy" id="2805427"/>
    <lineage>
        <taxon>Bacteria</taxon>
        <taxon>Bacillati</taxon>
        <taxon>Actinomycetota</taxon>
        <taxon>Actinomycetes</taxon>
        <taxon>Streptosporangiales</taxon>
        <taxon>Thermomonosporaceae</taxon>
        <taxon>Actinomadura</taxon>
    </lineage>
</organism>
<proteinExistence type="predicted"/>
<accession>A0ABT0GCT5</accession>
<dbReference type="InterPro" id="IPR036291">
    <property type="entry name" value="NAD(P)-bd_dom_sf"/>
</dbReference>
<dbReference type="EMBL" id="JAKRKC020000003">
    <property type="protein sequence ID" value="MCK2221938.1"/>
    <property type="molecule type" value="Genomic_DNA"/>
</dbReference>
<dbReference type="Gene3D" id="3.40.50.720">
    <property type="entry name" value="NAD(P)-binding Rossmann-like Domain"/>
    <property type="match status" value="1"/>
</dbReference>
<evidence type="ECO:0000313" key="2">
    <source>
        <dbReference type="Proteomes" id="UP001317259"/>
    </source>
</evidence>
<sequence length="316" mass="33931">MKVIVLGGYGAIGSQAVAYLREMAAHVLAAGRDPKRADLLIDAGHPHGLDRVLKDVDVVLNCAGTEDAALAEQVTRHGAAFVDITASAEYTFAIERLKPSAPILLSVGLAPGLTNLLAAAVQHEAPAQPIDIALLLGAGERYGKASTAWAYQLLGQDFADPATGERIRNYSRPRRFHLPVYGVRRLLRVDYSDQHVLHRDLGVPVRTYFGLTSRLATAALAALTRLPVAAHAVPSWHLPGDQRWLALSRSANGRTHTLGGQVQAQATAAIAAIAALKAARLPRGVHHLHHVLDLSDLAALPIRLHPWYPPTPEPNR</sequence>
<evidence type="ECO:0000313" key="1">
    <source>
        <dbReference type="EMBL" id="MCK2221938.1"/>
    </source>
</evidence>
<dbReference type="SUPFAM" id="SSF51735">
    <property type="entry name" value="NAD(P)-binding Rossmann-fold domains"/>
    <property type="match status" value="1"/>
</dbReference>
<comment type="caution">
    <text evidence="1">The sequence shown here is derived from an EMBL/GenBank/DDBJ whole genome shotgun (WGS) entry which is preliminary data.</text>
</comment>